<name>A0ABY7E159_MYAAR</name>
<keyword evidence="3" id="KW-1185">Reference proteome</keyword>
<organism evidence="2 3">
    <name type="scientific">Mya arenaria</name>
    <name type="common">Soft-shell clam</name>
    <dbReference type="NCBI Taxonomy" id="6604"/>
    <lineage>
        <taxon>Eukaryota</taxon>
        <taxon>Metazoa</taxon>
        <taxon>Spiralia</taxon>
        <taxon>Lophotrochozoa</taxon>
        <taxon>Mollusca</taxon>
        <taxon>Bivalvia</taxon>
        <taxon>Autobranchia</taxon>
        <taxon>Heteroconchia</taxon>
        <taxon>Euheterodonta</taxon>
        <taxon>Imparidentia</taxon>
        <taxon>Neoheterodontei</taxon>
        <taxon>Myida</taxon>
        <taxon>Myoidea</taxon>
        <taxon>Myidae</taxon>
        <taxon>Mya</taxon>
    </lineage>
</organism>
<dbReference type="Proteomes" id="UP001164746">
    <property type="component" value="Chromosome 4"/>
</dbReference>
<sequence>MSTFSGGDDNKGNNSCGLMEVNGQEASDILAAALQQMDGIIAGTTFDNSSNGFGSLTTTPENTLRPRSSVTDARIVKLLDDLKLALEVCEDRSRIVRRLPQEVLDSVISWLQAGMDDAFKVNGYMHESVEDRARRLEHDKNNQVEAQSERIREMEYQLEERRQKAHHAEEKYQ</sequence>
<evidence type="ECO:0000313" key="2">
    <source>
        <dbReference type="EMBL" id="WAR02702.1"/>
    </source>
</evidence>
<feature type="non-terminal residue" evidence="2">
    <location>
        <position position="1"/>
    </location>
</feature>
<gene>
    <name evidence="2" type="ORF">MAR_009260</name>
</gene>
<feature type="region of interest" description="Disordered" evidence="1">
    <location>
        <begin position="137"/>
        <end position="173"/>
    </location>
</feature>
<dbReference type="EMBL" id="CP111015">
    <property type="protein sequence ID" value="WAR02702.1"/>
    <property type="molecule type" value="Genomic_DNA"/>
</dbReference>
<reference evidence="2" key="1">
    <citation type="submission" date="2022-11" db="EMBL/GenBank/DDBJ databases">
        <title>Centuries of genome instability and evolution in soft-shell clam transmissible cancer (bioRxiv).</title>
        <authorList>
            <person name="Hart S.F.M."/>
            <person name="Yonemitsu M.A."/>
            <person name="Giersch R.M."/>
            <person name="Beal B.F."/>
            <person name="Arriagada G."/>
            <person name="Davis B.W."/>
            <person name="Ostrander E.A."/>
            <person name="Goff S.P."/>
            <person name="Metzger M.J."/>
        </authorList>
    </citation>
    <scope>NUCLEOTIDE SEQUENCE</scope>
    <source>
        <strain evidence="2">MELC-2E11</strain>
        <tissue evidence="2">Siphon/mantle</tissue>
    </source>
</reference>
<evidence type="ECO:0000256" key="1">
    <source>
        <dbReference type="SAM" id="MobiDB-lite"/>
    </source>
</evidence>
<protein>
    <submittedName>
        <fullName evidence="2">LIPB1-like protein</fullName>
    </submittedName>
</protein>
<proteinExistence type="predicted"/>
<evidence type="ECO:0000313" key="3">
    <source>
        <dbReference type="Proteomes" id="UP001164746"/>
    </source>
</evidence>
<accession>A0ABY7E159</accession>